<dbReference type="Pfam" id="PF02142">
    <property type="entry name" value="MGS"/>
    <property type="match status" value="1"/>
</dbReference>
<dbReference type="InterPro" id="IPR016193">
    <property type="entry name" value="Cytidine_deaminase-like"/>
</dbReference>
<evidence type="ECO:0000256" key="3">
    <source>
        <dbReference type="ARBA" id="ARBA00007667"/>
    </source>
</evidence>
<dbReference type="EC" id="3.5.4.10" evidence="8"/>
<keyword evidence="6 8" id="KW-0378">Hydrolase</keyword>
<evidence type="ECO:0000256" key="2">
    <source>
        <dbReference type="ARBA" id="ARBA00004954"/>
    </source>
</evidence>
<evidence type="ECO:0000256" key="1">
    <source>
        <dbReference type="ARBA" id="ARBA00004844"/>
    </source>
</evidence>
<dbReference type="KEGG" id="aco:Amico_1169"/>
<name>D5EFG0_AMICL</name>
<dbReference type="InterPro" id="IPR036914">
    <property type="entry name" value="MGS-like_dom_sf"/>
</dbReference>
<organism evidence="10 11">
    <name type="scientific">Aminobacterium colombiense (strain DSM 12261 / ALA-1)</name>
    <dbReference type="NCBI Taxonomy" id="572547"/>
    <lineage>
        <taxon>Bacteria</taxon>
        <taxon>Thermotogati</taxon>
        <taxon>Synergistota</taxon>
        <taxon>Synergistia</taxon>
        <taxon>Synergistales</taxon>
        <taxon>Aminobacteriaceae</taxon>
        <taxon>Aminobacterium</taxon>
    </lineage>
</organism>
<dbReference type="eggNOG" id="COG0138">
    <property type="taxonomic scope" value="Bacteria"/>
</dbReference>
<dbReference type="Gene3D" id="3.40.50.1380">
    <property type="entry name" value="Methylglyoxal synthase-like domain"/>
    <property type="match status" value="1"/>
</dbReference>
<sequence>MTATKRALISVFDKQGVEDFAKKLIERGWEIVSSSGTAKKLQEAGINVIEVSDLTGFPHILGGRVKTLHPFISGGILARRHVDGDLRDIETFKIPLIDMVVCNLYPFQEVAQRGANIDELLENIDIGGVTLIRAGAKNYPHVIILTDPLDYEQILEELDAEGNVTLLTRQSLALKAFAHTAAYDGAIVEGLSSELGVEPEMKKELTIPLKKEQDLRYGENPHQEAALYLPPMKKLPWVQLGGKPLSYNNILDLDCAMRGAALLQDGPGALVIKHTTPCGMAYGSTLKEAYEKAFRCDPLSAFGGVVGFSRPLDMETALAVSQHFTEVLLVPDGEDEALEFLKKDKPSLRILKWKGGKVLPWQITSTWSGFLVQQDILPPLPNPDKGTWIGPRRDDLWKDMLLAWKVACLSKSNAVAIIKDGEAVGIGMGFCSRVFAVDFATNQAKEKAKGAVMGSDAFFPFPDGVEAAAKAGIKAIIQPGGSVRDDEVFKRAEELGLSMFISGWRTFRH</sequence>
<dbReference type="SMART" id="SM00851">
    <property type="entry name" value="MGS"/>
    <property type="match status" value="1"/>
</dbReference>
<proteinExistence type="inferred from homology"/>
<keyword evidence="5 8" id="KW-0658">Purine biosynthesis</keyword>
<dbReference type="PIRSF" id="PIRSF000414">
    <property type="entry name" value="AICARFT_IMPCHas"/>
    <property type="match status" value="1"/>
</dbReference>
<dbReference type="RefSeq" id="WP_013048555.1">
    <property type="nucleotide sequence ID" value="NC_014011.1"/>
</dbReference>
<comment type="similarity">
    <text evidence="3 8">Belongs to the PurH family.</text>
</comment>
<gene>
    <name evidence="8" type="primary">purH</name>
    <name evidence="10" type="ordered locus">Amico_1169</name>
</gene>
<accession>D5EFG0</accession>
<reference evidence="10 11" key="1">
    <citation type="journal article" date="2010" name="Stand. Genomic Sci.">
        <title>Complete genome sequence of Aminobacterium colombiense type strain (ALA-1).</title>
        <authorList>
            <person name="Chertkov O."/>
            <person name="Sikorski J."/>
            <person name="Brambilla E."/>
            <person name="Lapidus A."/>
            <person name="Copeland A."/>
            <person name="Glavina Del Rio T."/>
            <person name="Nolan M."/>
            <person name="Lucas S."/>
            <person name="Tice H."/>
            <person name="Cheng J.F."/>
            <person name="Han C."/>
            <person name="Detter J.C."/>
            <person name="Bruce D."/>
            <person name="Tapia R."/>
            <person name="Goodwin L."/>
            <person name="Pitluck S."/>
            <person name="Liolios K."/>
            <person name="Ivanova N."/>
            <person name="Mavromatis K."/>
            <person name="Ovchinnikova G."/>
            <person name="Pati A."/>
            <person name="Chen A."/>
            <person name="Palaniappan K."/>
            <person name="Land M."/>
            <person name="Hauser L."/>
            <person name="Chang Y.J."/>
            <person name="Jeffries C.D."/>
            <person name="Spring S."/>
            <person name="Rohde M."/>
            <person name="Goker M."/>
            <person name="Bristow J."/>
            <person name="Eisen J.A."/>
            <person name="Markowitz V."/>
            <person name="Hugenholtz P."/>
            <person name="Kyrpides N.C."/>
            <person name="Klenk H.P."/>
        </authorList>
    </citation>
    <scope>NUCLEOTIDE SEQUENCE [LARGE SCALE GENOMIC DNA]</scope>
    <source>
        <strain evidence="11">DSM 12261 / ALA-1</strain>
    </source>
</reference>
<dbReference type="PANTHER" id="PTHR11692:SF0">
    <property type="entry name" value="BIFUNCTIONAL PURINE BIOSYNTHESIS PROTEIN ATIC"/>
    <property type="match status" value="1"/>
</dbReference>
<keyword evidence="11" id="KW-1185">Reference proteome</keyword>
<dbReference type="PANTHER" id="PTHR11692">
    <property type="entry name" value="BIFUNCTIONAL PURINE BIOSYNTHESIS PROTEIN PURH"/>
    <property type="match status" value="1"/>
</dbReference>
<comment type="catalytic activity">
    <reaction evidence="8">
        <text>(6R)-10-formyltetrahydrofolate + 5-amino-1-(5-phospho-beta-D-ribosyl)imidazole-4-carboxamide = 5-formamido-1-(5-phospho-D-ribosyl)imidazole-4-carboxamide + (6S)-5,6,7,8-tetrahydrofolate</text>
        <dbReference type="Rhea" id="RHEA:22192"/>
        <dbReference type="ChEBI" id="CHEBI:57453"/>
        <dbReference type="ChEBI" id="CHEBI:58467"/>
        <dbReference type="ChEBI" id="CHEBI:58475"/>
        <dbReference type="ChEBI" id="CHEBI:195366"/>
        <dbReference type="EC" id="2.1.2.3"/>
    </reaction>
</comment>
<protein>
    <recommendedName>
        <fullName evidence="8">Bifunctional purine biosynthesis protein PurH</fullName>
    </recommendedName>
    <domain>
        <recommendedName>
            <fullName evidence="8">Phosphoribosylaminoimidazolecarboxamide formyltransferase</fullName>
            <ecNumber evidence="8">2.1.2.3</ecNumber>
        </recommendedName>
        <alternativeName>
            <fullName evidence="8">AICAR transformylase</fullName>
        </alternativeName>
    </domain>
    <domain>
        <recommendedName>
            <fullName evidence="8">IMP cyclohydrolase</fullName>
            <ecNumber evidence="8">3.5.4.10</ecNumber>
        </recommendedName>
        <alternativeName>
            <fullName evidence="8">ATIC</fullName>
        </alternativeName>
        <alternativeName>
            <fullName evidence="8">IMP synthase</fullName>
        </alternativeName>
        <alternativeName>
            <fullName evidence="8">Inosinicase</fullName>
        </alternativeName>
    </domain>
</protein>
<evidence type="ECO:0000313" key="11">
    <source>
        <dbReference type="Proteomes" id="UP000002366"/>
    </source>
</evidence>
<dbReference type="PROSITE" id="PS51855">
    <property type="entry name" value="MGS"/>
    <property type="match status" value="1"/>
</dbReference>
<dbReference type="AlphaFoldDB" id="D5EFG0"/>
<dbReference type="InterPro" id="IPR011607">
    <property type="entry name" value="MGS-like_dom"/>
</dbReference>
<dbReference type="InterPro" id="IPR002695">
    <property type="entry name" value="PurH-like"/>
</dbReference>
<dbReference type="FunFam" id="3.40.50.1380:FF:000001">
    <property type="entry name" value="Bifunctional purine biosynthesis protein PurH"/>
    <property type="match status" value="1"/>
</dbReference>
<dbReference type="STRING" id="572547.Amico_1169"/>
<dbReference type="HAMAP" id="MF_00139">
    <property type="entry name" value="PurH"/>
    <property type="match status" value="1"/>
</dbReference>
<evidence type="ECO:0000256" key="4">
    <source>
        <dbReference type="ARBA" id="ARBA00022679"/>
    </source>
</evidence>
<evidence type="ECO:0000313" key="10">
    <source>
        <dbReference type="EMBL" id="ADE57292.1"/>
    </source>
</evidence>
<dbReference type="Proteomes" id="UP000002366">
    <property type="component" value="Chromosome"/>
</dbReference>
<comment type="pathway">
    <text evidence="1 8">Purine metabolism; IMP biosynthesis via de novo pathway; IMP from 5-formamido-1-(5-phospho-D-ribosyl)imidazole-4-carboxamide: step 1/1.</text>
</comment>
<dbReference type="GO" id="GO:0005829">
    <property type="term" value="C:cytosol"/>
    <property type="evidence" value="ECO:0007669"/>
    <property type="project" value="TreeGrafter"/>
</dbReference>
<dbReference type="InterPro" id="IPR024051">
    <property type="entry name" value="AICAR_Tfase_dup_dom_sf"/>
</dbReference>
<evidence type="ECO:0000259" key="9">
    <source>
        <dbReference type="PROSITE" id="PS51855"/>
    </source>
</evidence>
<evidence type="ECO:0000256" key="8">
    <source>
        <dbReference type="HAMAP-Rule" id="MF_00139"/>
    </source>
</evidence>
<dbReference type="GO" id="GO:0004643">
    <property type="term" value="F:phosphoribosylaminoimidazolecarboxamide formyltransferase activity"/>
    <property type="evidence" value="ECO:0007669"/>
    <property type="project" value="UniProtKB-UniRule"/>
</dbReference>
<evidence type="ECO:0000256" key="7">
    <source>
        <dbReference type="ARBA" id="ARBA00023268"/>
    </source>
</evidence>
<dbReference type="Pfam" id="PF01808">
    <property type="entry name" value="AICARFT_IMPCHas"/>
    <property type="match status" value="1"/>
</dbReference>
<dbReference type="Gene3D" id="3.40.140.20">
    <property type="match status" value="2"/>
</dbReference>
<comment type="domain">
    <text evidence="8">The IMP cyclohydrolase activity resides in the N-terminal region.</text>
</comment>
<dbReference type="EC" id="2.1.2.3" evidence="8"/>
<dbReference type="SUPFAM" id="SSF53927">
    <property type="entry name" value="Cytidine deaminase-like"/>
    <property type="match status" value="1"/>
</dbReference>
<dbReference type="SMART" id="SM00798">
    <property type="entry name" value="AICARFT_IMPCHas"/>
    <property type="match status" value="1"/>
</dbReference>
<comment type="pathway">
    <text evidence="2 8">Purine metabolism; IMP biosynthesis via de novo pathway; 5-formamido-1-(5-phospho-D-ribosyl)imidazole-4-carboxamide from 5-amino-1-(5-phospho-D-ribosyl)imidazole-4-carboxamide (10-formyl THF route): step 1/1.</text>
</comment>
<dbReference type="GO" id="GO:0006189">
    <property type="term" value="P:'de novo' IMP biosynthetic process"/>
    <property type="evidence" value="ECO:0007669"/>
    <property type="project" value="UniProtKB-UniRule"/>
</dbReference>
<keyword evidence="7 8" id="KW-0511">Multifunctional enzyme</keyword>
<dbReference type="UniPathway" id="UPA00074">
    <property type="reaction ID" value="UER00133"/>
</dbReference>
<feature type="domain" description="MGS-like" evidence="9">
    <location>
        <begin position="1"/>
        <end position="146"/>
    </location>
</feature>
<dbReference type="CDD" id="cd01421">
    <property type="entry name" value="IMPCH"/>
    <property type="match status" value="1"/>
</dbReference>
<dbReference type="NCBIfam" id="NF002049">
    <property type="entry name" value="PRK00881.1"/>
    <property type="match status" value="1"/>
</dbReference>
<dbReference type="OrthoDB" id="9802065at2"/>
<dbReference type="EMBL" id="CP001997">
    <property type="protein sequence ID" value="ADE57292.1"/>
    <property type="molecule type" value="Genomic_DNA"/>
</dbReference>
<evidence type="ECO:0000256" key="5">
    <source>
        <dbReference type="ARBA" id="ARBA00022755"/>
    </source>
</evidence>
<dbReference type="HOGENOM" id="CLU_016316_5_2_0"/>
<comment type="catalytic activity">
    <reaction evidence="8">
        <text>IMP + H2O = 5-formamido-1-(5-phospho-D-ribosyl)imidazole-4-carboxamide</text>
        <dbReference type="Rhea" id="RHEA:18445"/>
        <dbReference type="ChEBI" id="CHEBI:15377"/>
        <dbReference type="ChEBI" id="CHEBI:58053"/>
        <dbReference type="ChEBI" id="CHEBI:58467"/>
        <dbReference type="EC" id="3.5.4.10"/>
    </reaction>
</comment>
<dbReference type="SUPFAM" id="SSF52335">
    <property type="entry name" value="Methylglyoxal synthase-like"/>
    <property type="match status" value="1"/>
</dbReference>
<dbReference type="GO" id="GO:0003937">
    <property type="term" value="F:IMP cyclohydrolase activity"/>
    <property type="evidence" value="ECO:0007669"/>
    <property type="project" value="UniProtKB-UniRule"/>
</dbReference>
<evidence type="ECO:0000256" key="6">
    <source>
        <dbReference type="ARBA" id="ARBA00022801"/>
    </source>
</evidence>
<keyword evidence="4 8" id="KW-0808">Transferase</keyword>